<feature type="domain" description="DUF397" evidence="1">
    <location>
        <begin position="7"/>
        <end position="57"/>
    </location>
</feature>
<dbReference type="InterPro" id="IPR007278">
    <property type="entry name" value="DUF397"/>
</dbReference>
<evidence type="ECO:0000313" key="3">
    <source>
        <dbReference type="Proteomes" id="UP001596137"/>
    </source>
</evidence>
<accession>A0ABW1NPI6</accession>
<dbReference type="Pfam" id="PF04149">
    <property type="entry name" value="DUF397"/>
    <property type="match status" value="1"/>
</dbReference>
<gene>
    <name evidence="2" type="ORF">ACFP1K_27805</name>
</gene>
<proteinExistence type="predicted"/>
<keyword evidence="3" id="KW-1185">Reference proteome</keyword>
<evidence type="ECO:0000259" key="1">
    <source>
        <dbReference type="Pfam" id="PF04149"/>
    </source>
</evidence>
<dbReference type="EMBL" id="JBHSRF010000053">
    <property type="protein sequence ID" value="MFC6084996.1"/>
    <property type="molecule type" value="Genomic_DNA"/>
</dbReference>
<organism evidence="2 3">
    <name type="scientific">Sphaerisporangium aureirubrum</name>
    <dbReference type="NCBI Taxonomy" id="1544736"/>
    <lineage>
        <taxon>Bacteria</taxon>
        <taxon>Bacillati</taxon>
        <taxon>Actinomycetota</taxon>
        <taxon>Actinomycetes</taxon>
        <taxon>Streptosporangiales</taxon>
        <taxon>Streptosporangiaceae</taxon>
        <taxon>Sphaerisporangium</taxon>
    </lineage>
</organism>
<dbReference type="RefSeq" id="WP_380758660.1">
    <property type="nucleotide sequence ID" value="NZ_JBHSRF010000053.1"/>
</dbReference>
<name>A0ABW1NPI6_9ACTN</name>
<protein>
    <submittedName>
        <fullName evidence="2">DUF397 domain-containing protein</fullName>
    </submittedName>
</protein>
<sequence length="65" mass="7101">MDVSGMRWRKSSYSSGNGGDCVEVAASAGVVAIRDTKDWARGMLRVPASEWHRFLGTLEQGDLDN</sequence>
<comment type="caution">
    <text evidence="2">The sequence shown here is derived from an EMBL/GenBank/DDBJ whole genome shotgun (WGS) entry which is preliminary data.</text>
</comment>
<reference evidence="3" key="1">
    <citation type="journal article" date="2019" name="Int. J. Syst. Evol. Microbiol.">
        <title>The Global Catalogue of Microorganisms (GCM) 10K type strain sequencing project: providing services to taxonomists for standard genome sequencing and annotation.</title>
        <authorList>
            <consortium name="The Broad Institute Genomics Platform"/>
            <consortium name="The Broad Institute Genome Sequencing Center for Infectious Disease"/>
            <person name="Wu L."/>
            <person name="Ma J."/>
        </authorList>
    </citation>
    <scope>NUCLEOTIDE SEQUENCE [LARGE SCALE GENOMIC DNA]</scope>
    <source>
        <strain evidence="3">JCM 30346</strain>
    </source>
</reference>
<evidence type="ECO:0000313" key="2">
    <source>
        <dbReference type="EMBL" id="MFC6084996.1"/>
    </source>
</evidence>
<dbReference type="Proteomes" id="UP001596137">
    <property type="component" value="Unassembled WGS sequence"/>
</dbReference>